<proteinExistence type="predicted"/>
<evidence type="ECO:0000313" key="1">
    <source>
        <dbReference type="EMBL" id="CAJ2659425.1"/>
    </source>
</evidence>
<dbReference type="Proteomes" id="UP001177021">
    <property type="component" value="Unassembled WGS sequence"/>
</dbReference>
<name>A0ACB0KTD0_TRIPR</name>
<accession>A0ACB0KTD0</accession>
<reference evidence="1" key="1">
    <citation type="submission" date="2023-10" db="EMBL/GenBank/DDBJ databases">
        <authorList>
            <person name="Rodriguez Cubillos JULIANA M."/>
            <person name="De Vega J."/>
        </authorList>
    </citation>
    <scope>NUCLEOTIDE SEQUENCE</scope>
</reference>
<evidence type="ECO:0000313" key="2">
    <source>
        <dbReference type="Proteomes" id="UP001177021"/>
    </source>
</evidence>
<comment type="caution">
    <text evidence="1">The sequence shown here is derived from an EMBL/GenBank/DDBJ whole genome shotgun (WGS) entry which is preliminary data.</text>
</comment>
<keyword evidence="2" id="KW-1185">Reference proteome</keyword>
<dbReference type="EMBL" id="CASHSV030000311">
    <property type="protein sequence ID" value="CAJ2659425.1"/>
    <property type="molecule type" value="Genomic_DNA"/>
</dbReference>
<organism evidence="1 2">
    <name type="scientific">Trifolium pratense</name>
    <name type="common">Red clover</name>
    <dbReference type="NCBI Taxonomy" id="57577"/>
    <lineage>
        <taxon>Eukaryota</taxon>
        <taxon>Viridiplantae</taxon>
        <taxon>Streptophyta</taxon>
        <taxon>Embryophyta</taxon>
        <taxon>Tracheophyta</taxon>
        <taxon>Spermatophyta</taxon>
        <taxon>Magnoliopsida</taxon>
        <taxon>eudicotyledons</taxon>
        <taxon>Gunneridae</taxon>
        <taxon>Pentapetalae</taxon>
        <taxon>rosids</taxon>
        <taxon>fabids</taxon>
        <taxon>Fabales</taxon>
        <taxon>Fabaceae</taxon>
        <taxon>Papilionoideae</taxon>
        <taxon>50 kb inversion clade</taxon>
        <taxon>NPAAA clade</taxon>
        <taxon>Hologalegina</taxon>
        <taxon>IRL clade</taxon>
        <taxon>Trifolieae</taxon>
        <taxon>Trifolium</taxon>
    </lineage>
</organism>
<sequence length="1266" mass="144925">MSSIIVSADRVLNKQKVLQENLNTLTEQAEHFQGLYQETLNRVNDLEKGCAVCHKPTDEQEMALQQFVHLNLGKSKAANLVYNVMRHRGEGLGYEYGRTYSKLKTYPKKVGKSWVYYVVPQSEEGKKFGTLEDEDNNLRDLGNDNSEEPSSSGSGKKSSEDKSYSELDSVSSDVLKVSKSEASTSGTRGTPVHEKSQPKGSEVFKRKSNLKPQRQHRTKPITQRSIMNHSWYLDSGCSRHMTGDKQLFSKLTMKEGGSVGFGGNQKGKIIGTGTVGNSSLSINDVWLVDGLKHNLLSISQFCDNGYVVVFNKESCTVSKQSDNTMIFKGLRKNNVYKINLSDLNEQKVMCLLTLSEEKWIWHKRLGHANWRLISKLSKLDLVRGLPKIKYHSNTLCGSCQKGKITKSSFKPKNIVSTSRPLELLHIDLFGPVNTASINGKKYGLVIVDDYSRWTWVKFLRTKDEAYDEFTIFCKQIQNEKGYTILKVRSDHGGEFENEPFENFCEKYGILHEFSSPRTPQQNGVVERKNRTLQEMARTMMHETNVAKFLWAEAVSTACYVQNRIYIRSKLNKTAYELFKGRKPDISYFHQFGCTCYILNNKVHLKKFDARGYKGIFIGYSERSKAYRLYISETHTVEETMHVKFDDKEPDQVSELVEGLSRFQVSEDQYSDIPNYSEHPFSEVPLNTIVPTDSEQPSTEASAEPDVDESEDDEPPRNTFKYKSSHPEELILSNKDSPRKTRSQLRNEESLVGLISMMEPSKIDEALKDDAWIVAMQEELNQFQRNDVWTLVPKPSHKNIIGTKWVFRNKLNEQGEVVRNKARLVAQGYSQQEGIDYTETFAPVARLEAIRLLLSYAVNHGITLYQMDVKSAFLNGFISEEVYVKQPPGFEDISNPEHVFKLKKSLYGLKQAPRAWYDRLSNFLLEKGFEKGKVDCTLFRKTTKEDILIIQIYVDDIIFGSTNAALCKNFSKIMQDEFEMSMMGELKFFLGIQINQKKEGTYVHQSKYTKELLKKFNLDDCKIMNTPMHPTTNMGKSDDEGKVDQKIYRGMIGSLLYLTASRPDILFSVCLCARFQSDPRESHLTAVKRIFRYLKGTTNLGLLYKKSNDYVLNGFCDADYAGDKIERKSTSGNCQFVGENLISWASKRQTTIALSTAEAEYISAAKCCTQLLWLKYQLEDYQVSSNNIPLYCDNTAAIHLSKNPILHSRAKHIEIKHHFIRDYVQRGIIDIKFVDTENQWADIFTKALSVERFDFIKKHLNMFSISE</sequence>
<gene>
    <name evidence="1" type="ORF">MILVUS5_LOCUS25606</name>
</gene>
<protein>
    <submittedName>
        <fullName evidence="1">Uncharacterized protein</fullName>
    </submittedName>
</protein>